<feature type="domain" description="Peptidase S8/S53" evidence="15">
    <location>
        <begin position="84"/>
        <end position="365"/>
    </location>
</feature>
<dbReference type="Gene3D" id="3.40.50.200">
    <property type="entry name" value="Peptidase S8/S53 domain"/>
    <property type="match status" value="1"/>
</dbReference>
<evidence type="ECO:0000256" key="7">
    <source>
        <dbReference type="ARBA" id="ARBA00022825"/>
    </source>
</evidence>
<feature type="signal peptide" evidence="14">
    <location>
        <begin position="1"/>
        <end position="32"/>
    </location>
</feature>
<dbReference type="Proteomes" id="UP000008495">
    <property type="component" value="Unassembled WGS sequence"/>
</dbReference>
<dbReference type="InterPro" id="IPR022398">
    <property type="entry name" value="Peptidase_S8_His-AS"/>
</dbReference>
<keyword evidence="7 11" id="KW-0720">Serine protease</keyword>
<evidence type="ECO:0000256" key="2">
    <source>
        <dbReference type="ARBA" id="ARBA00011073"/>
    </source>
</evidence>
<dbReference type="InterPro" id="IPR050131">
    <property type="entry name" value="Peptidase_S8_subtilisin-like"/>
</dbReference>
<dbReference type="RefSeq" id="WP_006504165.1">
    <property type="nucleotide sequence ID" value="NZ_BAGZ01000024.1"/>
</dbReference>
<evidence type="ECO:0000256" key="1">
    <source>
        <dbReference type="ARBA" id="ARBA00004162"/>
    </source>
</evidence>
<dbReference type="GO" id="GO:0004252">
    <property type="term" value="F:serine-type endopeptidase activity"/>
    <property type="evidence" value="ECO:0007669"/>
    <property type="project" value="UniProtKB-UniRule"/>
</dbReference>
<dbReference type="InterPro" id="IPR023834">
    <property type="entry name" value="T7SS_pept_S8A_mycosin"/>
</dbReference>
<evidence type="ECO:0000256" key="9">
    <source>
        <dbReference type="ARBA" id="ARBA00023136"/>
    </source>
</evidence>
<evidence type="ECO:0000313" key="16">
    <source>
        <dbReference type="EMBL" id="GAB79407.1"/>
    </source>
</evidence>
<keyword evidence="14" id="KW-0732">Signal</keyword>
<dbReference type="InterPro" id="IPR036852">
    <property type="entry name" value="Peptidase_S8/S53_dom_sf"/>
</dbReference>
<keyword evidence="4 11" id="KW-0645">Protease</keyword>
<evidence type="ECO:0000256" key="8">
    <source>
        <dbReference type="ARBA" id="ARBA00022989"/>
    </source>
</evidence>
<dbReference type="InterPro" id="IPR015500">
    <property type="entry name" value="Peptidase_S8_subtilisin-rel"/>
</dbReference>
<evidence type="ECO:0000256" key="14">
    <source>
        <dbReference type="SAM" id="SignalP"/>
    </source>
</evidence>
<dbReference type="PROSITE" id="PS00137">
    <property type="entry name" value="SUBTILASE_HIS"/>
    <property type="match status" value="1"/>
</dbReference>
<accession>K6WC34</accession>
<reference evidence="16 17" key="1">
    <citation type="submission" date="2012-08" db="EMBL/GenBank/DDBJ databases">
        <title>Whole genome shotgun sequence of Austwickia chelonae NBRC 105200.</title>
        <authorList>
            <person name="Yoshida I."/>
            <person name="Hosoyama A."/>
            <person name="Tsuchikane K."/>
            <person name="Katsumata H."/>
            <person name="Ando Y."/>
            <person name="Ohji S."/>
            <person name="Hamada M."/>
            <person name="Tamura T."/>
            <person name="Yamazoe A."/>
            <person name="Yamazaki S."/>
            <person name="Fujita N."/>
        </authorList>
    </citation>
    <scope>NUCLEOTIDE SEQUENCE [LARGE SCALE GENOMIC DNA]</scope>
    <source>
        <strain evidence="16 17">NBRC 105200</strain>
    </source>
</reference>
<dbReference type="PRINTS" id="PR00723">
    <property type="entry name" value="SUBTILISIN"/>
</dbReference>
<name>K6WC34_9MICO</name>
<feature type="region of interest" description="Disordered" evidence="12">
    <location>
        <begin position="372"/>
        <end position="408"/>
    </location>
</feature>
<keyword evidence="8 13" id="KW-1133">Transmembrane helix</keyword>
<gene>
    <name evidence="16" type="ORF">AUCHE_24_00620</name>
</gene>
<dbReference type="PROSITE" id="PS00138">
    <property type="entry name" value="SUBTILASE_SER"/>
    <property type="match status" value="1"/>
</dbReference>
<evidence type="ECO:0000256" key="6">
    <source>
        <dbReference type="ARBA" id="ARBA00022801"/>
    </source>
</evidence>
<evidence type="ECO:0000256" key="13">
    <source>
        <dbReference type="SAM" id="Phobius"/>
    </source>
</evidence>
<keyword evidence="9 13" id="KW-0472">Membrane</keyword>
<evidence type="ECO:0000313" key="17">
    <source>
        <dbReference type="Proteomes" id="UP000008495"/>
    </source>
</evidence>
<feature type="chain" id="PRO_5039178991" evidence="14">
    <location>
        <begin position="33"/>
        <end position="437"/>
    </location>
</feature>
<feature type="active site" description="Charge relay system" evidence="10 11">
    <location>
        <position position="93"/>
    </location>
</feature>
<dbReference type="AlphaFoldDB" id="K6WC34"/>
<dbReference type="InterPro" id="IPR023828">
    <property type="entry name" value="Peptidase_S8_Ser-AS"/>
</dbReference>
<dbReference type="EMBL" id="BAGZ01000024">
    <property type="protein sequence ID" value="GAB79407.1"/>
    <property type="molecule type" value="Genomic_DNA"/>
</dbReference>
<sequence length="437" mass="44471">MKKTLLPRTLTQHLRRPLVCAIAAMTTLTGMAVPLTPGTAHAEGPYRQTRRCLSEGPSPATVTRGVSWAQQQLRYSELWPLATGKGVTVAVIDTGINPGPAFGKRLVGGGDLIIPGERGLRDCDGHGTLVAGIIGGSVDLETGFAGVAPEATILSIRQASLSYAPLQQTGRQTAGTTQSLGTAIDLAVAQGAKVINISEAECGIAGTVNDPKLTASVQAALAKDVVIVAAAGNLSGGPCQTQNTPGKIPVTSATPAEIPGVIAVGAVDAKGIAAPFSLAGPWVGIAAPGMNIISTNPFPGGAHQVDAMLSGNGSQQIQGTSFSAPYVAGVAALIRERHPQLTAAQVAERILDSAVGGSNHAVGRGIIDPRGALTAVRPQEGENARRPSTAADTMPPMPEPAPAPPGRAPALWSTAAIASLLTVWVISIGVRRRRPTD</sequence>
<dbReference type="eggNOG" id="COG1404">
    <property type="taxonomic scope" value="Bacteria"/>
</dbReference>
<dbReference type="SUPFAM" id="SSF52743">
    <property type="entry name" value="Subtilisin-like"/>
    <property type="match status" value="1"/>
</dbReference>
<keyword evidence="5 13" id="KW-0812">Transmembrane</keyword>
<feature type="transmembrane region" description="Helical" evidence="13">
    <location>
        <begin position="410"/>
        <end position="430"/>
    </location>
</feature>
<dbReference type="PANTHER" id="PTHR43806">
    <property type="entry name" value="PEPTIDASE S8"/>
    <property type="match status" value="1"/>
</dbReference>
<dbReference type="NCBIfam" id="TIGR03921">
    <property type="entry name" value="T7SS_mycosin"/>
    <property type="match status" value="1"/>
</dbReference>
<dbReference type="STRING" id="100225.SAMN05421595_3050"/>
<dbReference type="GO" id="GO:0006508">
    <property type="term" value="P:proteolysis"/>
    <property type="evidence" value="ECO:0007669"/>
    <property type="project" value="UniProtKB-KW"/>
</dbReference>
<dbReference type="GO" id="GO:0005886">
    <property type="term" value="C:plasma membrane"/>
    <property type="evidence" value="ECO:0007669"/>
    <property type="project" value="UniProtKB-SubCell"/>
</dbReference>
<dbReference type="Pfam" id="PF00082">
    <property type="entry name" value="Peptidase_S8"/>
    <property type="match status" value="1"/>
</dbReference>
<proteinExistence type="inferred from homology"/>
<evidence type="ECO:0000256" key="5">
    <source>
        <dbReference type="ARBA" id="ARBA00022692"/>
    </source>
</evidence>
<evidence type="ECO:0000256" key="3">
    <source>
        <dbReference type="ARBA" id="ARBA00022475"/>
    </source>
</evidence>
<comment type="subcellular location">
    <subcellularLocation>
        <location evidence="1">Cell membrane</location>
        <topology evidence="1">Single-pass membrane protein</topology>
    </subcellularLocation>
</comment>
<feature type="active site" description="Charge relay system" evidence="10 11">
    <location>
        <position position="321"/>
    </location>
</feature>
<evidence type="ECO:0000259" key="15">
    <source>
        <dbReference type="Pfam" id="PF00082"/>
    </source>
</evidence>
<evidence type="ECO:0000256" key="10">
    <source>
        <dbReference type="PIRSR" id="PIRSR615500-1"/>
    </source>
</evidence>
<keyword evidence="6 11" id="KW-0378">Hydrolase</keyword>
<feature type="active site" description="Charge relay system" evidence="10 11">
    <location>
        <position position="126"/>
    </location>
</feature>
<evidence type="ECO:0000256" key="4">
    <source>
        <dbReference type="ARBA" id="ARBA00022670"/>
    </source>
</evidence>
<keyword evidence="17" id="KW-1185">Reference proteome</keyword>
<dbReference type="OrthoDB" id="345021at2"/>
<comment type="caution">
    <text evidence="16">The sequence shown here is derived from an EMBL/GenBank/DDBJ whole genome shotgun (WGS) entry which is preliminary data.</text>
</comment>
<protein>
    <submittedName>
        <fullName evidence="16">Peptidase S8 family protein</fullName>
    </submittedName>
</protein>
<keyword evidence="3" id="KW-1003">Cell membrane</keyword>
<dbReference type="InterPro" id="IPR000209">
    <property type="entry name" value="Peptidase_S8/S53_dom"/>
</dbReference>
<comment type="similarity">
    <text evidence="2 11">Belongs to the peptidase S8 family.</text>
</comment>
<feature type="compositionally biased region" description="Pro residues" evidence="12">
    <location>
        <begin position="395"/>
        <end position="407"/>
    </location>
</feature>
<evidence type="ECO:0000256" key="12">
    <source>
        <dbReference type="SAM" id="MobiDB-lite"/>
    </source>
</evidence>
<evidence type="ECO:0000256" key="11">
    <source>
        <dbReference type="PROSITE-ProRule" id="PRU01240"/>
    </source>
</evidence>
<dbReference type="PANTHER" id="PTHR43806:SF11">
    <property type="entry name" value="CEREVISIN-RELATED"/>
    <property type="match status" value="1"/>
</dbReference>
<organism evidence="16 17">
    <name type="scientific">Austwickia chelonae NBRC 105200</name>
    <dbReference type="NCBI Taxonomy" id="1184607"/>
    <lineage>
        <taxon>Bacteria</taxon>
        <taxon>Bacillati</taxon>
        <taxon>Actinomycetota</taxon>
        <taxon>Actinomycetes</taxon>
        <taxon>Micrococcales</taxon>
        <taxon>Dermatophilaceae</taxon>
        <taxon>Austwickia</taxon>
    </lineage>
</organism>
<dbReference type="PROSITE" id="PS51892">
    <property type="entry name" value="SUBTILASE"/>
    <property type="match status" value="1"/>
</dbReference>